<dbReference type="AlphaFoldDB" id="A0A438JG71"/>
<feature type="region of interest" description="Disordered" evidence="2">
    <location>
        <begin position="543"/>
        <end position="595"/>
    </location>
</feature>
<feature type="region of interest" description="Disordered" evidence="2">
    <location>
        <begin position="424"/>
        <end position="525"/>
    </location>
</feature>
<evidence type="ECO:0000256" key="1">
    <source>
        <dbReference type="SAM" id="Coils"/>
    </source>
</evidence>
<evidence type="ECO:0000256" key="3">
    <source>
        <dbReference type="SAM" id="Phobius"/>
    </source>
</evidence>
<comment type="caution">
    <text evidence="4">The sequence shown here is derived from an EMBL/GenBank/DDBJ whole genome shotgun (WGS) entry which is preliminary data.</text>
</comment>
<feature type="compositionally biased region" description="Basic residues" evidence="2">
    <location>
        <begin position="463"/>
        <end position="476"/>
    </location>
</feature>
<evidence type="ECO:0000313" key="5">
    <source>
        <dbReference type="Proteomes" id="UP000288805"/>
    </source>
</evidence>
<name>A0A438JG71_VITVI</name>
<keyword evidence="3" id="KW-0812">Transmembrane</keyword>
<dbReference type="EMBL" id="QGNW01000043">
    <property type="protein sequence ID" value="RVX07958.1"/>
    <property type="molecule type" value="Genomic_DNA"/>
</dbReference>
<organism evidence="4 5">
    <name type="scientific">Vitis vinifera</name>
    <name type="common">Grape</name>
    <dbReference type="NCBI Taxonomy" id="29760"/>
    <lineage>
        <taxon>Eukaryota</taxon>
        <taxon>Viridiplantae</taxon>
        <taxon>Streptophyta</taxon>
        <taxon>Embryophyta</taxon>
        <taxon>Tracheophyta</taxon>
        <taxon>Spermatophyta</taxon>
        <taxon>Magnoliopsida</taxon>
        <taxon>eudicotyledons</taxon>
        <taxon>Gunneridae</taxon>
        <taxon>Pentapetalae</taxon>
        <taxon>rosids</taxon>
        <taxon>Vitales</taxon>
        <taxon>Vitaceae</taxon>
        <taxon>Viteae</taxon>
        <taxon>Vitis</taxon>
    </lineage>
</organism>
<evidence type="ECO:0000313" key="4">
    <source>
        <dbReference type="EMBL" id="RVX07958.1"/>
    </source>
</evidence>
<feature type="compositionally biased region" description="Basic and acidic residues" evidence="2">
    <location>
        <begin position="873"/>
        <end position="894"/>
    </location>
</feature>
<feature type="coiled-coil region" evidence="1">
    <location>
        <begin position="753"/>
        <end position="854"/>
    </location>
</feature>
<accession>A0A438JG71</accession>
<feature type="region of interest" description="Disordered" evidence="2">
    <location>
        <begin position="871"/>
        <end position="894"/>
    </location>
</feature>
<dbReference type="Proteomes" id="UP000288805">
    <property type="component" value="Unassembled WGS sequence"/>
</dbReference>
<keyword evidence="1" id="KW-0175">Coiled coil</keyword>
<evidence type="ECO:0000256" key="2">
    <source>
        <dbReference type="SAM" id="MobiDB-lite"/>
    </source>
</evidence>
<reference evidence="4 5" key="1">
    <citation type="journal article" date="2018" name="PLoS Genet.">
        <title>Population sequencing reveals clonal diversity and ancestral inbreeding in the grapevine cultivar Chardonnay.</title>
        <authorList>
            <person name="Roach M.J."/>
            <person name="Johnson D.L."/>
            <person name="Bohlmann J."/>
            <person name="van Vuuren H.J."/>
            <person name="Jones S.J."/>
            <person name="Pretorius I.S."/>
            <person name="Schmidt S.A."/>
            <person name="Borneman A.R."/>
        </authorList>
    </citation>
    <scope>NUCLEOTIDE SEQUENCE [LARGE SCALE GENOMIC DNA]</scope>
    <source>
        <strain evidence="5">cv. Chardonnay</strain>
        <tissue evidence="4">Leaf</tissue>
    </source>
</reference>
<gene>
    <name evidence="4" type="ORF">CK203_014875</name>
</gene>
<feature type="transmembrane region" description="Helical" evidence="3">
    <location>
        <begin position="119"/>
        <end position="147"/>
    </location>
</feature>
<feature type="compositionally biased region" description="Basic and acidic residues" evidence="2">
    <location>
        <begin position="424"/>
        <end position="446"/>
    </location>
</feature>
<sequence>MDGHVILNTQGVLDSVVVPAKGIRTGCPDAPSDGFISHGEKEIYKSVGFFLGIKRLPGDPLLLRAKVLVGALSSYEWLSETMVGDAAVRDRGKRLCRMIVGSDLLSLPLVFSFCRRYPFFFFGAVFGTYLFATAVPLVAFAGSLHLLSGLLGHCFGRVIVSSVRVSEASEKAIDKLNAKEFRERFLIPHDVLIDLVNEEAAMPTEKGGKNAILFTKEQFNAGLRLPLPALFKEFLHFSQIPPIFIHPNLVRVLMGCSIINMLYSLDLTLLEVFFVYSLKKAKNDIFSVSAHLPSLQMVTELPDSTKGGAKGLVAVWGGWAGLSQHPSRPFSPNYTLKIPGLELRGHLVDWVEKASFACVCKLFEIDPKERAYKTLLSARNLTEVVREPQEYVINILPRKLAKDEIVPGEHYTVKELPLYQEAKEADAERRRKLLEDRDQKKTEGTIRKAPGQKRGPDSPPKKTSGKRGKLVKKHGKDAKEPTPPKEFPPPQTTYEGEVMIEEPVNAAPHSISSGPGRMSGLNHSGPSLVAAARLANVAEEAASINHPGNLNPDAAETAPLEEAGAESQSQPSDDPDRLAIVLVKEPPLKKPRLTRDLQSGLFERLQERQQEIEISCASAHDAHPDGGEVEMATETSAVPAIIPAEDASGPMCPDENMGAPIPGHELPSPSSSEEESADDAAPASPFSYAELEAKLKQITPDWKAIKPSAKMFDMIETLVRGLRSMSQQHALFTQLLQTADYMRTFSSRHQEIENQLRLRMEEAEASLSTMREENEALRVELAEAKGQEESTAGRLHEAEGEAARLRDELSRLRTEVLNEKKQKEDLQLRLDVQKEELEREFAVEREELAADYQRQVDDTFIFGYRCCMKKNGIKRDTPSIPPSEEKKLHEKPAP</sequence>
<feature type="region of interest" description="Disordered" evidence="2">
    <location>
        <begin position="655"/>
        <end position="683"/>
    </location>
</feature>
<protein>
    <submittedName>
        <fullName evidence="4">Uncharacterized protein</fullName>
    </submittedName>
</protein>
<proteinExistence type="predicted"/>
<keyword evidence="3" id="KW-0472">Membrane</keyword>
<keyword evidence="3" id="KW-1133">Transmembrane helix</keyword>